<evidence type="ECO:0000313" key="1">
    <source>
        <dbReference type="EMBL" id="EPR74397.1"/>
    </source>
</evidence>
<dbReference type="Proteomes" id="UP000014962">
    <property type="component" value="Unassembled WGS sequence"/>
</dbReference>
<dbReference type="PATRIC" id="fig|641526.4.peg.494"/>
<dbReference type="Pfam" id="PF03682">
    <property type="entry name" value="UPF0158"/>
    <property type="match status" value="1"/>
</dbReference>
<proteinExistence type="predicted"/>
<dbReference type="OrthoDB" id="961309at2"/>
<dbReference type="InterPro" id="IPR005361">
    <property type="entry name" value="UPF0158"/>
</dbReference>
<reference evidence="1 2" key="1">
    <citation type="journal article" date="2013" name="Genome Announc.">
        <title>Draft Genome Sequence of Winogradskyella psychrotolerans RS-3T, Isolated from the Marine Transect of Kongsfjorden, Ny-Alesund, Svalbard, Arctic Ocean.</title>
        <authorList>
            <person name="Kumar Pinnaka A."/>
            <person name="Ara S."/>
            <person name="Singh A."/>
            <person name="Shivaji S."/>
        </authorList>
    </citation>
    <scope>NUCLEOTIDE SEQUENCE [LARGE SCALE GENOMIC DNA]</scope>
    <source>
        <strain evidence="1 2">RS-3</strain>
    </source>
</reference>
<name>S7VY79_9FLAO</name>
<accession>S7VY79</accession>
<dbReference type="STRING" id="641526.ADIWIN_0498"/>
<dbReference type="EMBL" id="ATMR01000034">
    <property type="protein sequence ID" value="EPR74397.1"/>
    <property type="molecule type" value="Genomic_DNA"/>
</dbReference>
<keyword evidence="2" id="KW-1185">Reference proteome</keyword>
<evidence type="ECO:0000313" key="2">
    <source>
        <dbReference type="Proteomes" id="UP000014962"/>
    </source>
</evidence>
<dbReference type="AlphaFoldDB" id="S7VY79"/>
<organism evidence="1 2">
    <name type="scientific">Winogradskyella psychrotolerans RS-3</name>
    <dbReference type="NCBI Taxonomy" id="641526"/>
    <lineage>
        <taxon>Bacteria</taxon>
        <taxon>Pseudomonadati</taxon>
        <taxon>Bacteroidota</taxon>
        <taxon>Flavobacteriia</taxon>
        <taxon>Flavobacteriales</taxon>
        <taxon>Flavobacteriaceae</taxon>
        <taxon>Winogradskyella</taxon>
    </lineage>
</organism>
<protein>
    <submittedName>
        <fullName evidence="1">Uncharacterized protein</fullName>
    </submittedName>
</protein>
<dbReference type="RefSeq" id="WP_020894792.1">
    <property type="nucleotide sequence ID" value="NZ_ATMR01000034.1"/>
</dbReference>
<gene>
    <name evidence="1" type="ORF">ADIWIN_0498</name>
</gene>
<comment type="caution">
    <text evidence="1">The sequence shown here is derived from an EMBL/GenBank/DDBJ whole genome shotgun (WGS) entry which is preliminary data.</text>
</comment>
<dbReference type="eggNOG" id="ENOG5032VZF">
    <property type="taxonomic scope" value="Bacteria"/>
</dbReference>
<sequence>MTKKQSELIKNIAQELDSGFNCYYNSQTDEIIAIPNFSQFSFEEEFMEAFNESLEKVEKHKADFLKFEPLESSESFKIMELFVNQLPDESLKMELENTLANKKPFQNFKHRIDHSDFRTSWFEFKKNELEKIVHKRLASSLGSSLI</sequence>